<evidence type="ECO:0000256" key="5">
    <source>
        <dbReference type="ARBA" id="ARBA00022692"/>
    </source>
</evidence>
<proteinExistence type="inferred from homology"/>
<protein>
    <submittedName>
        <fullName evidence="15">DUF1211 domain-containing membrane protein</fullName>
    </submittedName>
</protein>
<comment type="caution">
    <text evidence="15">The sequence shown here is derived from an EMBL/GenBank/DDBJ whole genome shotgun (WGS) entry which is preliminary data.</text>
</comment>
<organism evidence="15 16">
    <name type="scientific">Actinomyces oris</name>
    <dbReference type="NCBI Taxonomy" id="544580"/>
    <lineage>
        <taxon>Bacteria</taxon>
        <taxon>Bacillati</taxon>
        <taxon>Actinomycetota</taxon>
        <taxon>Actinomycetes</taxon>
        <taxon>Actinomycetales</taxon>
        <taxon>Actinomycetaceae</taxon>
        <taxon>Actinomyces</taxon>
    </lineage>
</organism>
<dbReference type="Pfam" id="PF06736">
    <property type="entry name" value="TMEM175"/>
    <property type="match status" value="1"/>
</dbReference>
<dbReference type="GO" id="GO:0005267">
    <property type="term" value="F:potassium channel activity"/>
    <property type="evidence" value="ECO:0007669"/>
    <property type="project" value="UniProtKB-KW"/>
</dbReference>
<feature type="transmembrane region" description="Helical" evidence="14">
    <location>
        <begin position="105"/>
        <end position="123"/>
    </location>
</feature>
<dbReference type="PANTHER" id="PTHR31462">
    <property type="entry name" value="ENDOSOMAL/LYSOSOMAL POTASSIUM CHANNEL TMEM175"/>
    <property type="match status" value="1"/>
</dbReference>
<feature type="transmembrane region" description="Helical" evidence="14">
    <location>
        <begin position="135"/>
        <end position="155"/>
    </location>
</feature>
<keyword evidence="10 14" id="KW-0472">Membrane</keyword>
<evidence type="ECO:0000256" key="7">
    <source>
        <dbReference type="ARBA" id="ARBA00022958"/>
    </source>
</evidence>
<keyword evidence="4" id="KW-0633">Potassium transport</keyword>
<dbReference type="AlphaFoldDB" id="A0A1Q8VPR1"/>
<keyword evidence="3" id="KW-0813">Transport</keyword>
<feature type="region of interest" description="Disordered" evidence="13">
    <location>
        <begin position="1"/>
        <end position="64"/>
    </location>
</feature>
<dbReference type="GO" id="GO:0016020">
    <property type="term" value="C:membrane"/>
    <property type="evidence" value="ECO:0007669"/>
    <property type="project" value="UniProtKB-SubCell"/>
</dbReference>
<dbReference type="PANTHER" id="PTHR31462:SF5">
    <property type="entry name" value="ENDOSOMAL_LYSOSOMAL PROTON CHANNEL TMEM175"/>
    <property type="match status" value="1"/>
</dbReference>
<feature type="transmembrane region" description="Helical" evidence="14">
    <location>
        <begin position="223"/>
        <end position="252"/>
    </location>
</feature>
<evidence type="ECO:0000256" key="4">
    <source>
        <dbReference type="ARBA" id="ARBA00022538"/>
    </source>
</evidence>
<keyword evidence="8 14" id="KW-1133">Transmembrane helix</keyword>
<evidence type="ECO:0000256" key="11">
    <source>
        <dbReference type="ARBA" id="ARBA00023303"/>
    </source>
</evidence>
<comment type="catalytic activity">
    <reaction evidence="12">
        <text>K(+)(in) = K(+)(out)</text>
        <dbReference type="Rhea" id="RHEA:29463"/>
        <dbReference type="ChEBI" id="CHEBI:29103"/>
    </reaction>
</comment>
<evidence type="ECO:0000256" key="1">
    <source>
        <dbReference type="ARBA" id="ARBA00004141"/>
    </source>
</evidence>
<keyword evidence="11" id="KW-0407">Ion channel</keyword>
<keyword evidence="6" id="KW-0631">Potassium channel</keyword>
<comment type="similarity">
    <text evidence="2">Belongs to the TMEM175 family.</text>
</comment>
<keyword evidence="7" id="KW-0630">Potassium</keyword>
<gene>
    <name evidence="15" type="ORF">BKH28_04500</name>
</gene>
<dbReference type="OrthoDB" id="7626281at2"/>
<keyword evidence="5 14" id="KW-0812">Transmembrane</keyword>
<evidence type="ECO:0000256" key="10">
    <source>
        <dbReference type="ARBA" id="ARBA00023136"/>
    </source>
</evidence>
<feature type="compositionally biased region" description="Low complexity" evidence="13">
    <location>
        <begin position="46"/>
        <end position="63"/>
    </location>
</feature>
<dbReference type="EMBL" id="MSKL01000009">
    <property type="protein sequence ID" value="OLO50093.1"/>
    <property type="molecule type" value="Genomic_DNA"/>
</dbReference>
<evidence type="ECO:0000256" key="12">
    <source>
        <dbReference type="ARBA" id="ARBA00034430"/>
    </source>
</evidence>
<keyword evidence="9" id="KW-0406">Ion transport</keyword>
<evidence type="ECO:0000313" key="16">
    <source>
        <dbReference type="Proteomes" id="UP000186394"/>
    </source>
</evidence>
<accession>A0A1Q8VPR1</accession>
<dbReference type="InterPro" id="IPR010617">
    <property type="entry name" value="TMEM175-like"/>
</dbReference>
<evidence type="ECO:0000256" key="13">
    <source>
        <dbReference type="SAM" id="MobiDB-lite"/>
    </source>
</evidence>
<evidence type="ECO:0000256" key="3">
    <source>
        <dbReference type="ARBA" id="ARBA00022448"/>
    </source>
</evidence>
<comment type="subcellular location">
    <subcellularLocation>
        <location evidence="1">Membrane</location>
        <topology evidence="1">Multi-pass membrane protein</topology>
    </subcellularLocation>
</comment>
<evidence type="ECO:0000256" key="2">
    <source>
        <dbReference type="ARBA" id="ARBA00006920"/>
    </source>
</evidence>
<feature type="compositionally biased region" description="Basic and acidic residues" evidence="13">
    <location>
        <begin position="1"/>
        <end position="13"/>
    </location>
</feature>
<name>A0A1Q8VPR1_9ACTO</name>
<sequence>MTTHCHHDSRDGPTDDPTDDVGADTSGRANADVAAADTDIDSARQAEPAAGADGAAGESESAPVSPGRLEAFSDGVIAIAITLLSLEIKLPDGGGSLLRSLASLWPGYVGFVLSFLLVGQVWLNHHAIFVRVRSVDQWMLICNLFLLLDVAFLPFATSVLTRSLESGHDERTGAVFYGAVMVVGGMFFNALWRASIRDRSRLRPEVTQAEVRSMTRRFAMGPWLYALAALLGLVSAWLSVVTYVALIVFYMVGHRPRRVSPAGG</sequence>
<dbReference type="RefSeq" id="WP_075417675.1">
    <property type="nucleotide sequence ID" value="NZ_MSKL01000009.1"/>
</dbReference>
<dbReference type="GO" id="GO:0015252">
    <property type="term" value="F:proton channel activity"/>
    <property type="evidence" value="ECO:0007669"/>
    <property type="project" value="InterPro"/>
</dbReference>
<evidence type="ECO:0000313" key="15">
    <source>
        <dbReference type="EMBL" id="OLO50093.1"/>
    </source>
</evidence>
<evidence type="ECO:0000256" key="9">
    <source>
        <dbReference type="ARBA" id="ARBA00023065"/>
    </source>
</evidence>
<reference evidence="15 16" key="1">
    <citation type="submission" date="2016-12" db="EMBL/GenBank/DDBJ databases">
        <title>Genomic comparison of strains in the 'Actinomyces naeslundii' group.</title>
        <authorList>
            <person name="Mughal S.R."/>
            <person name="Do T."/>
            <person name="Gilbert S.C."/>
            <person name="Witherden E.A."/>
            <person name="Didelot X."/>
            <person name="Beighton D."/>
        </authorList>
    </citation>
    <scope>NUCLEOTIDE SEQUENCE [LARGE SCALE GENOMIC DNA]</scope>
    <source>
        <strain evidence="15 16">P6N</strain>
    </source>
</reference>
<feature type="transmembrane region" description="Helical" evidence="14">
    <location>
        <begin position="175"/>
        <end position="192"/>
    </location>
</feature>
<evidence type="ECO:0000256" key="6">
    <source>
        <dbReference type="ARBA" id="ARBA00022826"/>
    </source>
</evidence>
<dbReference type="Proteomes" id="UP000186394">
    <property type="component" value="Unassembled WGS sequence"/>
</dbReference>
<evidence type="ECO:0000256" key="14">
    <source>
        <dbReference type="SAM" id="Phobius"/>
    </source>
</evidence>
<evidence type="ECO:0000256" key="8">
    <source>
        <dbReference type="ARBA" id="ARBA00022989"/>
    </source>
</evidence>